<evidence type="ECO:0000313" key="18">
    <source>
        <dbReference type="EMBL" id="NUI83031.1"/>
    </source>
</evidence>
<keyword evidence="10 13" id="KW-0413">Isomerase</keyword>
<evidence type="ECO:0000256" key="5">
    <source>
        <dbReference type="ARBA" id="ARBA00022806"/>
    </source>
</evidence>
<comment type="cofactor">
    <cofactor evidence="13">
        <name>Mg(2+)</name>
        <dbReference type="ChEBI" id="CHEBI:18420"/>
    </cofactor>
</comment>
<dbReference type="InterPro" id="IPR000212">
    <property type="entry name" value="DNA_helicase_UvrD/REP"/>
</dbReference>
<keyword evidence="8 13" id="KW-0238">DNA-binding</keyword>
<dbReference type="PROSITE" id="PS51198">
    <property type="entry name" value="UVRD_HELICASE_ATP_BIND"/>
    <property type="match status" value="1"/>
</dbReference>
<evidence type="ECO:0000259" key="17">
    <source>
        <dbReference type="PROSITE" id="PS51217"/>
    </source>
</evidence>
<keyword evidence="5 13" id="KW-0347">Helicase</keyword>
<dbReference type="InterPro" id="IPR011335">
    <property type="entry name" value="Restrct_endonuc-II-like"/>
</dbReference>
<dbReference type="EMBL" id="JABVEG010000006">
    <property type="protein sequence ID" value="NUI83031.1"/>
    <property type="molecule type" value="Genomic_DNA"/>
</dbReference>
<keyword evidence="4 13" id="KW-0378">Hydrolase</keyword>
<comment type="subunit">
    <text evidence="13">Heterodimer of AddA and AddB/RexB.</text>
</comment>
<dbReference type="PROSITE" id="PS51217">
    <property type="entry name" value="UVRD_HELICASE_CTER"/>
    <property type="match status" value="1"/>
</dbReference>
<keyword evidence="6 13" id="KW-0269">Exonuclease</keyword>
<evidence type="ECO:0000256" key="11">
    <source>
        <dbReference type="ARBA" id="ARBA00034617"/>
    </source>
</evidence>
<gene>
    <name evidence="13 18" type="primary">addA</name>
    <name evidence="18" type="ORF">HUN84_09930</name>
</gene>
<evidence type="ECO:0000256" key="2">
    <source>
        <dbReference type="ARBA" id="ARBA00022741"/>
    </source>
</evidence>
<evidence type="ECO:0000256" key="10">
    <source>
        <dbReference type="ARBA" id="ARBA00023235"/>
    </source>
</evidence>
<evidence type="ECO:0000256" key="15">
    <source>
        <dbReference type="SAM" id="MobiDB-lite"/>
    </source>
</evidence>
<keyword evidence="19" id="KW-1185">Reference proteome</keyword>
<comment type="similarity">
    <text evidence="13">Belongs to the helicase family. AddA subfamily.</text>
</comment>
<dbReference type="PANTHER" id="PTHR11070">
    <property type="entry name" value="UVRD / RECB / PCRA DNA HELICASE FAMILY MEMBER"/>
    <property type="match status" value="1"/>
</dbReference>
<evidence type="ECO:0000256" key="6">
    <source>
        <dbReference type="ARBA" id="ARBA00022839"/>
    </source>
</evidence>
<dbReference type="EC" id="3.1.-.-" evidence="13"/>
<sequence>MNDIPIKPKDAQWTDAQWKSIYANGQDILVAAAAGSGKTAVLVERIIQKIIRDEIDVDKLLVVTFTNLSAREMKHRVDQRIQQASIEDPSNEHLKNQRIKIHQAQISTLHSFCLKIIQQHYDVIDLDPNFRTISDVENVLLLEQAIDEVLEKHYETPDVEFLTLVEQLSNDRNDDSFRDLLKRFYNFSIANPSPFEWLDSLVDIYDNEDKHEAYLKELEKLAKIYIKAAYRTLLVAENNFLNCIEAEKHLDVIKLEKYKCEKMIEGNVINYEEILNYASEKLPTITKKLKDTNEDAGISAQFLTNAKDFYDDYKKLLLNVKNKYLMRSFEELKVDMKRLAPRIQYLVRIVKDIINDFADKKRSRNVLDFSDYEHFALQILTDQKGNASPIAKEYRAQFSEILVDEYQDTNQVQEAIISKIKRGDESNGNLFMVGDVKQSIYKFRQADPTLFMNKYHRFTKNGDGTGMRIDLSKNFRSRKEVLATTNYLFDHMMDEEVGEIDYDADARLYFGATKYSDKSMPLELHALVQDKSSDTDLEKLEQEARYIVEQVKDIVENKQVYDMKTETYRQATFKDIVILERGLKNARNLQQVFKDNNIPFHVNSKEGYFEQTEVRLVLSFLRTVDNPLQDIYLVGLMRSVIYQFTEDELAHIRVLSMNDDYFYQSIMHYIKDEEARPALVKKLQRFIDDLTMYQAYSQSHPVYQLIDKFYNDHYVIQYFSGLIGGKGRRANLYGLFNKAVEFENSSFRGLYQFIRFIDELIERKKDFGEENVIGPNDNVVRMMTVHSSKGLEFPYVIYSGLSKNFNKGDLRKPLILNQKYGLGIDYYDLEQNVTYPSLSSVVIKSITEKELISEEMRLMYVAMTRAKEQLILVGTIDKEEVLEKFERLPIANNHIALHKRLSADRPFDLIYSILAKYQSSSLLPEYQFEKSIDQLDESLRPSVEIKVVHFEALSIENSESEQERRSVSDLEVEGSHDDALKQQINDQLSFEYPYLKDTEKPSKQSVSELKRQLETEESGTSYERVRQYRIGVSTYERPKFLSANRNRKANEIGTLMHTVMQHLPFKDTRMTETELDDYIDELIAKHIIETDAKKDIQFEAVMNFIRSDLYMTITQADEVYRELPFVVNQARVDEMPEEDEDVSIIQGMIDLIFLKDGQYYFVDYKTDAFNKRRGMTDEEIGNQLRDKYKIQMKYYQNTLETILNSKVYGYLYFFQFGQMSIDDGDKRSSN</sequence>
<comment type="caution">
    <text evidence="18">The sequence shown here is derived from an EMBL/GenBank/DDBJ whole genome shotgun (WGS) entry which is preliminary data.</text>
</comment>
<evidence type="ECO:0000256" key="14">
    <source>
        <dbReference type="PROSITE-ProRule" id="PRU00560"/>
    </source>
</evidence>
<accession>A0ABX2LN46</accession>
<evidence type="ECO:0000313" key="19">
    <source>
        <dbReference type="Proteomes" id="UP000610527"/>
    </source>
</evidence>
<dbReference type="SUPFAM" id="SSF52980">
    <property type="entry name" value="Restriction endonuclease-like"/>
    <property type="match status" value="1"/>
</dbReference>
<feature type="region of interest" description="Disordered" evidence="15">
    <location>
        <begin position="959"/>
        <end position="978"/>
    </location>
</feature>
<dbReference type="SUPFAM" id="SSF52540">
    <property type="entry name" value="P-loop containing nucleoside triphosphate hydrolases"/>
    <property type="match status" value="1"/>
</dbReference>
<dbReference type="HAMAP" id="MF_01451">
    <property type="entry name" value="AddA"/>
    <property type="match status" value="1"/>
</dbReference>
<feature type="region of interest" description="Disordered" evidence="15">
    <location>
        <begin position="999"/>
        <end position="1018"/>
    </location>
</feature>
<keyword evidence="2 13" id="KW-0547">Nucleotide-binding</keyword>
<dbReference type="InterPro" id="IPR027417">
    <property type="entry name" value="P-loop_NTPase"/>
</dbReference>
<dbReference type="InterPro" id="IPR011604">
    <property type="entry name" value="PDDEXK-like_dom_sf"/>
</dbReference>
<evidence type="ECO:0000256" key="7">
    <source>
        <dbReference type="ARBA" id="ARBA00022840"/>
    </source>
</evidence>
<keyword evidence="7 13" id="KW-0067">ATP-binding</keyword>
<feature type="binding site" evidence="14">
    <location>
        <begin position="32"/>
        <end position="39"/>
    </location>
    <ligand>
        <name>ATP</name>
        <dbReference type="ChEBI" id="CHEBI:30616"/>
    </ligand>
</feature>
<evidence type="ECO:0000256" key="12">
    <source>
        <dbReference type="ARBA" id="ARBA00048988"/>
    </source>
</evidence>
<protein>
    <recommendedName>
        <fullName evidence="13">ATP-dependent helicase/nuclease subunit A</fullName>
        <ecNumber evidence="13">3.1.-.-</ecNumber>
        <ecNumber evidence="13">5.6.2.4</ecNumber>
    </recommendedName>
    <alternativeName>
        <fullName evidence="13">ATP-dependent helicase/nuclease AddA</fullName>
    </alternativeName>
    <alternativeName>
        <fullName evidence="13">DNA 3'-5' helicase AddA</fullName>
    </alternativeName>
</protein>
<comment type="function">
    <text evidence="13">The heterodimer acts as both an ATP-dependent DNA helicase and an ATP-dependent, dual-direction single-stranded exonuclease. Recognizes the chi site generating a DNA molecule suitable for the initiation of homologous recombination. The AddA nuclease domain is required for chi fragment generation; this subunit has the helicase and 3' -&gt; 5' nuclease activities.</text>
</comment>
<dbReference type="InterPro" id="IPR014016">
    <property type="entry name" value="UvrD-like_ATP-bd"/>
</dbReference>
<dbReference type="Pfam" id="PF12705">
    <property type="entry name" value="PDDEXK_1"/>
    <property type="match status" value="1"/>
</dbReference>
<keyword evidence="1 13" id="KW-0540">Nuclease</keyword>
<dbReference type="Pfam" id="PF00580">
    <property type="entry name" value="UvrD-helicase"/>
    <property type="match status" value="1"/>
</dbReference>
<evidence type="ECO:0000256" key="9">
    <source>
        <dbReference type="ARBA" id="ARBA00023204"/>
    </source>
</evidence>
<organism evidence="18 19">
    <name type="scientific">Staphylococcus borealis</name>
    <dbReference type="NCBI Taxonomy" id="2742203"/>
    <lineage>
        <taxon>Bacteria</taxon>
        <taxon>Bacillati</taxon>
        <taxon>Bacillota</taxon>
        <taxon>Bacilli</taxon>
        <taxon>Bacillales</taxon>
        <taxon>Staphylococcaceae</taxon>
        <taxon>Staphylococcus</taxon>
    </lineage>
</organism>
<dbReference type="GO" id="GO:0004386">
    <property type="term" value="F:helicase activity"/>
    <property type="evidence" value="ECO:0007669"/>
    <property type="project" value="UniProtKB-KW"/>
</dbReference>
<evidence type="ECO:0000256" key="3">
    <source>
        <dbReference type="ARBA" id="ARBA00022763"/>
    </source>
</evidence>
<dbReference type="InterPro" id="IPR038726">
    <property type="entry name" value="PDDEXK_AddAB-type"/>
</dbReference>
<dbReference type="PANTHER" id="PTHR11070:SF48">
    <property type="entry name" value="ATP-DEPENDENT HELICASE_NUCLEASE SUBUNIT A"/>
    <property type="match status" value="1"/>
</dbReference>
<name>A0ABX2LN46_9STAP</name>
<dbReference type="Proteomes" id="UP000610527">
    <property type="component" value="Unassembled WGS sequence"/>
</dbReference>
<comment type="catalytic activity">
    <reaction evidence="12 13">
        <text>ATP + H2O = ADP + phosphate + H(+)</text>
        <dbReference type="Rhea" id="RHEA:13065"/>
        <dbReference type="ChEBI" id="CHEBI:15377"/>
        <dbReference type="ChEBI" id="CHEBI:15378"/>
        <dbReference type="ChEBI" id="CHEBI:30616"/>
        <dbReference type="ChEBI" id="CHEBI:43474"/>
        <dbReference type="ChEBI" id="CHEBI:456216"/>
        <dbReference type="EC" id="5.6.2.4"/>
    </reaction>
</comment>
<feature type="compositionally biased region" description="Basic and acidic residues" evidence="15">
    <location>
        <begin position="999"/>
        <end position="1014"/>
    </location>
</feature>
<dbReference type="InterPro" id="IPR014017">
    <property type="entry name" value="DNA_helicase_UvrD-like_C"/>
</dbReference>
<reference evidence="18 19" key="1">
    <citation type="submission" date="2020-06" db="EMBL/GenBank/DDBJ databases">
        <title>Staphylococcus borealis sp. nov. -A novel member of the Staphylococcaceae family isolated from skin and blood in humans.</title>
        <authorList>
            <person name="Pain M."/>
            <person name="Wolden R."/>
            <person name="Jaen-Luchoro D."/>
            <person name="Salva-Serra F."/>
            <person name="Iglesias B.P."/>
            <person name="Karlsson R."/>
            <person name="Klingenberg C."/>
            <person name="Cavanagh J.P."/>
        </authorList>
    </citation>
    <scope>NUCLEOTIDE SEQUENCE [LARGE SCALE GENOMIC DNA]</scope>
    <source>
        <strain evidence="18 19">58-22</strain>
    </source>
</reference>
<comment type="catalytic activity">
    <reaction evidence="11 13">
        <text>Couples ATP hydrolysis with the unwinding of duplex DNA by translocating in the 3'-5' direction.</text>
        <dbReference type="EC" id="5.6.2.4"/>
    </reaction>
</comment>
<dbReference type="EC" id="5.6.2.4" evidence="13"/>
<dbReference type="CDD" id="cd17932">
    <property type="entry name" value="DEXQc_UvrD"/>
    <property type="match status" value="1"/>
</dbReference>
<dbReference type="InterPro" id="IPR014152">
    <property type="entry name" value="AddA"/>
</dbReference>
<proteinExistence type="inferred from homology"/>
<dbReference type="RefSeq" id="WP_174841363.1">
    <property type="nucleotide sequence ID" value="NZ_JABVEF010000001.1"/>
</dbReference>
<keyword evidence="9 13" id="KW-0234">DNA repair</keyword>
<feature type="domain" description="UvrD-like helicase C-terminal" evidence="17">
    <location>
        <begin position="499"/>
        <end position="790"/>
    </location>
</feature>
<evidence type="ECO:0000256" key="13">
    <source>
        <dbReference type="HAMAP-Rule" id="MF_01451"/>
    </source>
</evidence>
<evidence type="ECO:0000256" key="4">
    <source>
        <dbReference type="ARBA" id="ARBA00022801"/>
    </source>
</evidence>
<evidence type="ECO:0000256" key="1">
    <source>
        <dbReference type="ARBA" id="ARBA00022722"/>
    </source>
</evidence>
<feature type="compositionally biased region" description="Basic and acidic residues" evidence="15">
    <location>
        <begin position="961"/>
        <end position="978"/>
    </location>
</feature>
<dbReference type="Gene3D" id="3.90.320.10">
    <property type="match status" value="1"/>
</dbReference>
<dbReference type="NCBIfam" id="TIGR02785">
    <property type="entry name" value="addA_Gpos"/>
    <property type="match status" value="1"/>
</dbReference>
<dbReference type="Gene3D" id="3.40.50.300">
    <property type="entry name" value="P-loop containing nucleotide triphosphate hydrolases"/>
    <property type="match status" value="4"/>
</dbReference>
<evidence type="ECO:0000259" key="16">
    <source>
        <dbReference type="PROSITE" id="PS51198"/>
    </source>
</evidence>
<evidence type="ECO:0000256" key="8">
    <source>
        <dbReference type="ARBA" id="ARBA00023125"/>
    </source>
</evidence>
<keyword evidence="3 13" id="KW-0227">DNA damage</keyword>
<feature type="domain" description="UvrD-like helicase ATP-binding" evidence="16">
    <location>
        <begin position="11"/>
        <end position="478"/>
    </location>
</feature>
<dbReference type="Pfam" id="PF13361">
    <property type="entry name" value="UvrD_C"/>
    <property type="match status" value="1"/>
</dbReference>